<evidence type="ECO:0000259" key="5">
    <source>
        <dbReference type="PROSITE" id="PS50878"/>
    </source>
</evidence>
<feature type="compositionally biased region" description="Polar residues" evidence="4">
    <location>
        <begin position="461"/>
        <end position="480"/>
    </location>
</feature>
<feature type="region of interest" description="Disordered" evidence="4">
    <location>
        <begin position="451"/>
        <end position="480"/>
    </location>
</feature>
<dbReference type="HOGENOM" id="CLU_246270_0_0_1"/>
<dbReference type="RefSeq" id="XP_001226321.1">
    <property type="nucleotide sequence ID" value="XM_001226320.1"/>
</dbReference>
<dbReference type="Pfam" id="PF00078">
    <property type="entry name" value="RVT_1"/>
    <property type="match status" value="1"/>
</dbReference>
<feature type="region of interest" description="Disordered" evidence="4">
    <location>
        <begin position="1511"/>
        <end position="1553"/>
    </location>
</feature>
<dbReference type="PROSITE" id="PS50878">
    <property type="entry name" value="RT_POL"/>
    <property type="match status" value="1"/>
</dbReference>
<dbReference type="InterPro" id="IPR005135">
    <property type="entry name" value="Endo/exonuclease/phosphatase"/>
</dbReference>
<dbReference type="InParanoid" id="Q2GUG0"/>
<feature type="domain" description="HTH CENPB-type" evidence="6">
    <location>
        <begin position="118"/>
        <end position="187"/>
    </location>
</feature>
<dbReference type="InterPro" id="IPR036691">
    <property type="entry name" value="Endo/exonu/phosph_ase_sf"/>
</dbReference>
<evidence type="ECO:0000256" key="1">
    <source>
        <dbReference type="ARBA" id="ARBA00004173"/>
    </source>
</evidence>
<dbReference type="SUPFAM" id="SSF56219">
    <property type="entry name" value="DNase I-like"/>
    <property type="match status" value="1"/>
</dbReference>
<dbReference type="PANTHER" id="PTHR33481">
    <property type="entry name" value="REVERSE TRANSCRIPTASE"/>
    <property type="match status" value="1"/>
</dbReference>
<dbReference type="VEuPathDB" id="FungiDB:CHGG_08394"/>
<dbReference type="OrthoDB" id="4589250at2759"/>
<evidence type="ECO:0000256" key="4">
    <source>
        <dbReference type="SAM" id="MobiDB-lite"/>
    </source>
</evidence>
<feature type="region of interest" description="Disordered" evidence="4">
    <location>
        <begin position="1199"/>
        <end position="1239"/>
    </location>
</feature>
<feature type="region of interest" description="Disordered" evidence="4">
    <location>
        <begin position="1310"/>
        <end position="1348"/>
    </location>
</feature>
<dbReference type="PANTHER" id="PTHR33481:SF1">
    <property type="entry name" value="ENDONUCLEASE_EXONUCLEASE_PHOSPHATASE DOMAIN-CONTAINING PROTEIN-RELATED"/>
    <property type="match status" value="1"/>
</dbReference>
<dbReference type="CDD" id="cd01650">
    <property type="entry name" value="RT_nLTR_like"/>
    <property type="match status" value="1"/>
</dbReference>
<evidence type="ECO:0000313" key="8">
    <source>
        <dbReference type="Proteomes" id="UP000001056"/>
    </source>
</evidence>
<name>Q2GUG0_CHAGB</name>
<organism evidence="7 8">
    <name type="scientific">Chaetomium globosum (strain ATCC 6205 / CBS 148.51 / DSM 1962 / NBRC 6347 / NRRL 1970)</name>
    <name type="common">Soil fungus</name>
    <dbReference type="NCBI Taxonomy" id="306901"/>
    <lineage>
        <taxon>Eukaryota</taxon>
        <taxon>Fungi</taxon>
        <taxon>Dikarya</taxon>
        <taxon>Ascomycota</taxon>
        <taxon>Pezizomycotina</taxon>
        <taxon>Sordariomycetes</taxon>
        <taxon>Sordariomycetidae</taxon>
        <taxon>Sordariales</taxon>
        <taxon>Chaetomiaceae</taxon>
        <taxon>Chaetomium</taxon>
    </lineage>
</organism>
<feature type="domain" description="Reverse transcriptase" evidence="5">
    <location>
        <begin position="935"/>
        <end position="1200"/>
    </location>
</feature>
<dbReference type="GO" id="GO:0003824">
    <property type="term" value="F:catalytic activity"/>
    <property type="evidence" value="ECO:0007669"/>
    <property type="project" value="InterPro"/>
</dbReference>
<gene>
    <name evidence="7" type="ORF">CHGG_08394</name>
</gene>
<dbReference type="InterPro" id="IPR004875">
    <property type="entry name" value="DDE_SF_endonuclease_dom"/>
</dbReference>
<dbReference type="Proteomes" id="UP000001056">
    <property type="component" value="Unassembled WGS sequence"/>
</dbReference>
<dbReference type="GO" id="GO:0003677">
    <property type="term" value="F:DNA binding"/>
    <property type="evidence" value="ECO:0007669"/>
    <property type="project" value="UniProtKB-KW"/>
</dbReference>
<accession>Q2GUG0</accession>
<dbReference type="eggNOG" id="KOG1075">
    <property type="taxonomic scope" value="Eukaryota"/>
</dbReference>
<proteinExistence type="predicted"/>
<evidence type="ECO:0000256" key="2">
    <source>
        <dbReference type="ARBA" id="ARBA00023125"/>
    </source>
</evidence>
<dbReference type="InterPro" id="IPR006600">
    <property type="entry name" value="HTH_CenpB_DNA-bd_dom"/>
</dbReference>
<evidence type="ECO:0008006" key="9">
    <source>
        <dbReference type="Google" id="ProtNLM"/>
    </source>
</evidence>
<comment type="subcellular location">
    <subcellularLocation>
        <location evidence="1">Mitochondrion</location>
    </subcellularLocation>
</comment>
<dbReference type="InterPro" id="IPR000477">
    <property type="entry name" value="RT_dom"/>
</dbReference>
<evidence type="ECO:0000313" key="7">
    <source>
        <dbReference type="EMBL" id="EAQ84380.1"/>
    </source>
</evidence>
<dbReference type="SUPFAM" id="SSF56672">
    <property type="entry name" value="DNA/RNA polymerases"/>
    <property type="match status" value="1"/>
</dbReference>
<evidence type="ECO:0000259" key="6">
    <source>
        <dbReference type="PROSITE" id="PS51253"/>
    </source>
</evidence>
<protein>
    <recommendedName>
        <fullName evidence="9">HTH CENPB-type domain-containing protein</fullName>
    </recommendedName>
</protein>
<dbReference type="InterPro" id="IPR043502">
    <property type="entry name" value="DNA/RNA_pol_sf"/>
</dbReference>
<dbReference type="GO" id="GO:0005739">
    <property type="term" value="C:mitochondrion"/>
    <property type="evidence" value="ECO:0007669"/>
    <property type="project" value="UniProtKB-SubCell"/>
</dbReference>
<dbReference type="GeneID" id="4394689"/>
<keyword evidence="3" id="KW-0496">Mitochondrion</keyword>
<sequence>MPPTFKEDRMVLALQALKNDKNLTERTAAKTYGVDRRTLGRYHGQDHRGRGKLVYCVVARGTECGRRGALRENPVAAHRPAQSYVQPTSGFSRATLTLQGTGCARDSRRRTGKPARRDIPANLRKLTDLEELTIVQYILELDARAFPPRLCGVEDMANHLLRTRGAPPVGKLWAHRFVKRQPRLSTRRTRRYDYQRAKCEDPKVIGEWFALVQNTRAKYGIVDDDVYNFDETGFMMGMIFPGMVVTTSDGRGKANLAQPGNREWATVIQGVNALGWAIPPFIILAAQYHLANWYRECNLPLDWRIATTDNGWTTNAVGLDWIKHFDYHTAPRTKGIYRLLILDGHESHHSTEFELYCRDNKIITLCMPPHSSHKCQPLDVGCFGPLKQAYGRYVEELMRAHINHISKLEFLCAFREAFFASMTEKNIQGGFAGAGIVPFDPERVLSKLDVKLHTPTPPNSRPGTAQPWVSKTPHNPQEASSQSNLIKTHIASHQNSSPASMLAAVDQLTKGTTAVMHQVALLQSEVSSLRKANEALSKRRRAKKTRVQLGGSLTVQDAQDLLDQRAVVDAASLAIMPALARRVQKPLIQLFLMQWDSEATENWCRVWFPEADLGRESRGFELWSVYNSPGGENVPRTLQGRPSPSHSVVLAGDFNLKNPLWDGFGRYDRKSEDLLRLGSLWDLAIRIPRGATTRAPQGRQQGRPSTIDHFWTSENLQTVYYGEECRGKSDHYPQVLEVGEGHGPRPTQPDGWAWKKMDRESVKAESALLCKVMGLADPGLDGLPARTRTVEGLDKAFDSLAAREARRAERLAKETRAEYCWEELSERLKDLARTTREARTRAWRNSLQEASEAKKPDQMWRLERWARLRSFLPPEPPRLPEFKDSSGQAVTPTEITEAIGRASPWKAPGEDLLPMGLLKACGMPLAEVLAVLATRCLELGWFPDRFKKAKTIVLPKPGKAPPVYQTPGGYRPIALLPTLGKVIESVVARKVTQAAEVNGLLPDEQMGNRAHRSTEMAVRLVVIQVQETWRQKAAASLLQLDISGAFDTVNHTRLLATLREMGYPRWLVLWTKDWLTGREATLLFDGKTAAPTAIRAGVPQGSPLSPVFFILYISSLYRQLKDEHPHLAIAGFADDTNLLVFGRNPEANVRQLEAAWETCIRWADSRGMKFAPEKSELIHFNKGRRQWTEQVPGSLVGLETQLEGSPGGGGEEAEDPELCPVEDRGKDVGNGASQSARSVHKVHPVGAGLWRIIVHIPTDVGGEPAKKGITKALGKAQNRACGLWREPLSLPPSISKTDSNDPIWTTVKAARRRRRALSSPPTATYSRDLASRRGNRGRPRTLGPQGPTAVERAAGTVMRWTGGIVDTNRVVEEAWKARWLKERDGRAITRPVDYFDHQQETLFRNETLRRHDGLSKAKSSLLIQIRTGAISLRDFLFTQGVPKDSDSCLRVWRGTRDCRTPGSVVFGPTVDSKMGENWNSDTTGLLLCSTRHQSHDCTAREESPRLADGLGEAADVQLSQEARDGSGGLKRPRSEARRPPLFVYVDSPERIVP</sequence>
<evidence type="ECO:0000256" key="3">
    <source>
        <dbReference type="ARBA" id="ARBA00023128"/>
    </source>
</evidence>
<dbReference type="PROSITE" id="PS51253">
    <property type="entry name" value="HTH_CENPB"/>
    <property type="match status" value="1"/>
</dbReference>
<dbReference type="Gene3D" id="3.60.10.10">
    <property type="entry name" value="Endonuclease/exonuclease/phosphatase"/>
    <property type="match status" value="1"/>
</dbReference>
<keyword evidence="8" id="KW-1185">Reference proteome</keyword>
<dbReference type="EMBL" id="CH408034">
    <property type="protein sequence ID" value="EAQ84380.1"/>
    <property type="molecule type" value="Genomic_DNA"/>
</dbReference>
<dbReference type="Pfam" id="PF14529">
    <property type="entry name" value="Exo_endo_phos_2"/>
    <property type="match status" value="1"/>
</dbReference>
<dbReference type="Pfam" id="PF03184">
    <property type="entry name" value="DDE_1"/>
    <property type="match status" value="1"/>
</dbReference>
<reference evidence="8" key="1">
    <citation type="journal article" date="2015" name="Genome Announc.">
        <title>Draft genome sequence of the cellulolytic fungus Chaetomium globosum.</title>
        <authorList>
            <person name="Cuomo C.A."/>
            <person name="Untereiner W.A."/>
            <person name="Ma L.-J."/>
            <person name="Grabherr M."/>
            <person name="Birren B.W."/>
        </authorList>
    </citation>
    <scope>NUCLEOTIDE SEQUENCE [LARGE SCALE GENOMIC DNA]</scope>
    <source>
        <strain evidence="8">ATCC 6205 / CBS 148.51 / DSM 1962 / NBRC 6347 / NRRL 1970</strain>
    </source>
</reference>
<keyword evidence="2" id="KW-0238">DNA-binding</keyword>